<evidence type="ECO:0000313" key="2">
    <source>
        <dbReference type="Proteomes" id="UP000593560"/>
    </source>
</evidence>
<sequence length="102" mass="11233">MLCPMSAAQSSLPTHWIGHLDDINSSGQNHPPENCFGRQLLIRHEVSPFDHMGKDITRYANCHGAHVHIYNDVACASPLEAVVLYAFGLHSAMKLLASHMTV</sequence>
<dbReference type="Proteomes" id="UP000593560">
    <property type="component" value="Unassembled WGS sequence"/>
</dbReference>
<dbReference type="EMBL" id="JABFAD010000012">
    <property type="protein sequence ID" value="MBA0814193.1"/>
    <property type="molecule type" value="Genomic_DNA"/>
</dbReference>
<dbReference type="AlphaFoldDB" id="A0A7J9HWZ1"/>
<accession>A0A7J9HWZ1</accession>
<gene>
    <name evidence="1" type="ORF">Gohar_020035</name>
</gene>
<keyword evidence="2" id="KW-1185">Reference proteome</keyword>
<evidence type="ECO:0000313" key="1">
    <source>
        <dbReference type="EMBL" id="MBA0814193.1"/>
    </source>
</evidence>
<comment type="caution">
    <text evidence="1">The sequence shown here is derived from an EMBL/GenBank/DDBJ whole genome shotgun (WGS) entry which is preliminary data.</text>
</comment>
<proteinExistence type="predicted"/>
<name>A0A7J9HWZ1_9ROSI</name>
<protein>
    <submittedName>
        <fullName evidence="1">Uncharacterized protein</fullName>
    </submittedName>
</protein>
<reference evidence="1 2" key="1">
    <citation type="journal article" date="2019" name="Genome Biol. Evol.">
        <title>Insights into the evolution of the New World diploid cottons (Gossypium, subgenus Houzingenia) based on genome sequencing.</title>
        <authorList>
            <person name="Grover C.E."/>
            <person name="Arick M.A. 2nd"/>
            <person name="Thrash A."/>
            <person name="Conover J.L."/>
            <person name="Sanders W.S."/>
            <person name="Peterson D.G."/>
            <person name="Frelichowski J.E."/>
            <person name="Scheffler J.A."/>
            <person name="Scheffler B.E."/>
            <person name="Wendel J.F."/>
        </authorList>
    </citation>
    <scope>NUCLEOTIDE SEQUENCE [LARGE SCALE GENOMIC DNA]</scope>
    <source>
        <strain evidence="1">0</strain>
        <tissue evidence="1">Leaf</tissue>
    </source>
</reference>
<organism evidence="1 2">
    <name type="scientific">Gossypium harknessii</name>
    <dbReference type="NCBI Taxonomy" id="34285"/>
    <lineage>
        <taxon>Eukaryota</taxon>
        <taxon>Viridiplantae</taxon>
        <taxon>Streptophyta</taxon>
        <taxon>Embryophyta</taxon>
        <taxon>Tracheophyta</taxon>
        <taxon>Spermatophyta</taxon>
        <taxon>Magnoliopsida</taxon>
        <taxon>eudicotyledons</taxon>
        <taxon>Gunneridae</taxon>
        <taxon>Pentapetalae</taxon>
        <taxon>rosids</taxon>
        <taxon>malvids</taxon>
        <taxon>Malvales</taxon>
        <taxon>Malvaceae</taxon>
        <taxon>Malvoideae</taxon>
        <taxon>Gossypium</taxon>
    </lineage>
</organism>
<dbReference type="OrthoDB" id="10323544at2759"/>